<reference evidence="7 8" key="1">
    <citation type="journal article" date="2019" name="Emerg. Microbes Infect.">
        <title>Comprehensive subspecies identification of 175 nontuberculous mycobacteria species based on 7547 genomic profiles.</title>
        <authorList>
            <person name="Matsumoto Y."/>
            <person name="Kinjo T."/>
            <person name="Motooka D."/>
            <person name="Nabeya D."/>
            <person name="Jung N."/>
            <person name="Uechi K."/>
            <person name="Horii T."/>
            <person name="Iida T."/>
            <person name="Fujita J."/>
            <person name="Nakamura S."/>
        </authorList>
    </citation>
    <scope>NUCLEOTIDE SEQUENCE [LARGE SCALE GENOMIC DNA]</scope>
    <source>
        <strain evidence="7 8">JCM 12404</strain>
    </source>
</reference>
<name>A0A7I7L0Z9_9MYCO</name>
<dbReference type="InterPro" id="IPR011010">
    <property type="entry name" value="DNA_brk_join_enz"/>
</dbReference>
<dbReference type="PANTHER" id="PTHR30349">
    <property type="entry name" value="PHAGE INTEGRASE-RELATED"/>
    <property type="match status" value="1"/>
</dbReference>
<dbReference type="EMBL" id="AP022569">
    <property type="protein sequence ID" value="BBX47686.1"/>
    <property type="molecule type" value="Genomic_DNA"/>
</dbReference>
<evidence type="ECO:0000256" key="2">
    <source>
        <dbReference type="ARBA" id="ARBA00023125"/>
    </source>
</evidence>
<dbReference type="CDD" id="cd01189">
    <property type="entry name" value="INT_ICEBs1_C_like"/>
    <property type="match status" value="1"/>
</dbReference>
<dbReference type="PANTHER" id="PTHR30349:SF64">
    <property type="entry name" value="PROPHAGE INTEGRASE INTD-RELATED"/>
    <property type="match status" value="1"/>
</dbReference>
<evidence type="ECO:0000256" key="1">
    <source>
        <dbReference type="ARBA" id="ARBA00008857"/>
    </source>
</evidence>
<dbReference type="InterPro" id="IPR044068">
    <property type="entry name" value="CB"/>
</dbReference>
<dbReference type="GO" id="GO:0003677">
    <property type="term" value="F:DNA binding"/>
    <property type="evidence" value="ECO:0007669"/>
    <property type="project" value="UniProtKB-UniRule"/>
</dbReference>
<comment type="similarity">
    <text evidence="1">Belongs to the 'phage' integrase family.</text>
</comment>
<dbReference type="Gene3D" id="1.10.443.10">
    <property type="entry name" value="Intergrase catalytic core"/>
    <property type="match status" value="1"/>
</dbReference>
<evidence type="ECO:0008006" key="9">
    <source>
        <dbReference type="Google" id="ProtNLM"/>
    </source>
</evidence>
<dbReference type="GO" id="GO:0006310">
    <property type="term" value="P:DNA recombination"/>
    <property type="evidence" value="ECO:0007669"/>
    <property type="project" value="UniProtKB-KW"/>
</dbReference>
<dbReference type="InterPro" id="IPR050090">
    <property type="entry name" value="Tyrosine_recombinase_XerCD"/>
</dbReference>
<dbReference type="InterPro" id="IPR002104">
    <property type="entry name" value="Integrase_catalytic"/>
</dbReference>
<dbReference type="PROSITE" id="PS51898">
    <property type="entry name" value="TYR_RECOMBINASE"/>
    <property type="match status" value="1"/>
</dbReference>
<evidence type="ECO:0000313" key="8">
    <source>
        <dbReference type="Proteomes" id="UP000465866"/>
    </source>
</evidence>
<protein>
    <recommendedName>
        <fullName evidence="9">Site-specific integrase</fullName>
    </recommendedName>
</protein>
<accession>A0A7I7L0Z9</accession>
<dbReference type="KEGG" id="mcoo:MCOO_37010"/>
<gene>
    <name evidence="7" type="ORF">MCOO_37010</name>
</gene>
<evidence type="ECO:0000313" key="7">
    <source>
        <dbReference type="EMBL" id="BBX47686.1"/>
    </source>
</evidence>
<dbReference type="PROSITE" id="PS51900">
    <property type="entry name" value="CB"/>
    <property type="match status" value="1"/>
</dbReference>
<feature type="domain" description="Tyr recombinase" evidence="5">
    <location>
        <begin position="195"/>
        <end position="449"/>
    </location>
</feature>
<evidence type="ECO:0000259" key="5">
    <source>
        <dbReference type="PROSITE" id="PS51898"/>
    </source>
</evidence>
<dbReference type="InterPro" id="IPR013762">
    <property type="entry name" value="Integrase-like_cat_sf"/>
</dbReference>
<feature type="domain" description="Core-binding (CB)" evidence="6">
    <location>
        <begin position="67"/>
        <end position="164"/>
    </location>
</feature>
<dbReference type="GO" id="GO:0015074">
    <property type="term" value="P:DNA integration"/>
    <property type="evidence" value="ECO:0007669"/>
    <property type="project" value="InterPro"/>
</dbReference>
<evidence type="ECO:0000256" key="4">
    <source>
        <dbReference type="PROSITE-ProRule" id="PRU01248"/>
    </source>
</evidence>
<proteinExistence type="inferred from homology"/>
<dbReference type="Pfam" id="PF00589">
    <property type="entry name" value="Phage_integrase"/>
    <property type="match status" value="1"/>
</dbReference>
<evidence type="ECO:0000259" key="6">
    <source>
        <dbReference type="PROSITE" id="PS51900"/>
    </source>
</evidence>
<keyword evidence="8" id="KW-1185">Reference proteome</keyword>
<dbReference type="InterPro" id="IPR010998">
    <property type="entry name" value="Integrase_recombinase_N"/>
</dbReference>
<dbReference type="AlphaFoldDB" id="A0A7I7L0Z9"/>
<keyword evidence="2 4" id="KW-0238">DNA-binding</keyword>
<dbReference type="Gene3D" id="1.10.150.130">
    <property type="match status" value="1"/>
</dbReference>
<keyword evidence="3" id="KW-0233">DNA recombination</keyword>
<dbReference type="RefSeq" id="WP_163778806.1">
    <property type="nucleotide sequence ID" value="NZ_AP022569.1"/>
</dbReference>
<sequence>MHIRVRESSRRIKGKPIKRYQAVWYERDREYRETFDTRELAEDKLDNVKRQLAQGQSPASLRERGRETFGVVAAQWLASRHDLKPRTRAEYVNLLSDKIRARRNADGASTADLSIRRTFGDRPVNEIMRADVADWVGNLAKAGKSASTVRHHYFVVRQILSQAVADGRLTVNPADHVKLPSERSAAGGTPGVVDDPDMFLTADQVAALVNATPWPCNVMVHLAAWSGLRAAELAGLQVGDVELPDRSINSSALTKPGLLHVERTMITVDGALVYDTPKTKGSRRRVPLMTATTELLREYLADHPRRDEPTAPLFCAVSLRPAKPTGKRATDAYGNRMVSTASEALAALPVEQAADRLVLDWSASIRHQTFYKAVFRPAVLRANRIGGDDSVLPPALKFHALRHTYASLCVAAGIPPLQLSRFMGHAKVTTTLAVYTHLFDDDHSETMAALEAISTPTATLNVVPLRRARHR</sequence>
<dbReference type="Proteomes" id="UP000465866">
    <property type="component" value="Chromosome"/>
</dbReference>
<dbReference type="SUPFAM" id="SSF56349">
    <property type="entry name" value="DNA breaking-rejoining enzymes"/>
    <property type="match status" value="1"/>
</dbReference>
<evidence type="ECO:0000256" key="3">
    <source>
        <dbReference type="ARBA" id="ARBA00023172"/>
    </source>
</evidence>
<organism evidence="7 8">
    <name type="scientific">Mycobacterium cookii</name>
    <dbReference type="NCBI Taxonomy" id="1775"/>
    <lineage>
        <taxon>Bacteria</taxon>
        <taxon>Bacillati</taxon>
        <taxon>Actinomycetota</taxon>
        <taxon>Actinomycetes</taxon>
        <taxon>Mycobacteriales</taxon>
        <taxon>Mycobacteriaceae</taxon>
        <taxon>Mycobacterium</taxon>
    </lineage>
</organism>